<sequence>MAISTLSPLIAIVLASSAIAATTPPPDEQGRIYTEPRFTTADEELKANHDSLFGWPFFTDNNDDESADLIKRFRCHASIHHVYSCLRLSLFKFPPHHSFDLFHPAAVEDCCTAISNFRDQCGDFSIAKFETFIFPPLLFKRCTVNDAPAVGIFLN</sequence>
<dbReference type="Proteomes" id="UP001172457">
    <property type="component" value="Chromosome 8"/>
</dbReference>
<evidence type="ECO:0000256" key="1">
    <source>
        <dbReference type="SAM" id="SignalP"/>
    </source>
</evidence>
<feature type="signal peptide" evidence="1">
    <location>
        <begin position="1"/>
        <end position="20"/>
    </location>
</feature>
<evidence type="ECO:0000313" key="3">
    <source>
        <dbReference type="Proteomes" id="UP001172457"/>
    </source>
</evidence>
<protein>
    <recommendedName>
        <fullName evidence="4">Prolamin-like domain-containing protein</fullName>
    </recommendedName>
</protein>
<reference evidence="2" key="1">
    <citation type="submission" date="2023-03" db="EMBL/GenBank/DDBJ databases">
        <title>Chromosome-scale reference genome and RAD-based genetic map of yellow starthistle (Centaurea solstitialis) reveal putative structural variation and QTLs associated with invader traits.</title>
        <authorList>
            <person name="Reatini B."/>
            <person name="Cang F.A."/>
            <person name="Jiang Q."/>
            <person name="Mckibben M.T.W."/>
            <person name="Barker M.S."/>
            <person name="Rieseberg L.H."/>
            <person name="Dlugosch K.M."/>
        </authorList>
    </citation>
    <scope>NUCLEOTIDE SEQUENCE</scope>
    <source>
        <strain evidence="2">CAN-66</strain>
        <tissue evidence="2">Leaf</tissue>
    </source>
</reference>
<keyword evidence="1" id="KW-0732">Signal</keyword>
<accession>A0AA38SQP3</accession>
<gene>
    <name evidence="2" type="ORF">OSB04_030225</name>
</gene>
<organism evidence="2 3">
    <name type="scientific">Centaurea solstitialis</name>
    <name type="common">yellow star-thistle</name>
    <dbReference type="NCBI Taxonomy" id="347529"/>
    <lineage>
        <taxon>Eukaryota</taxon>
        <taxon>Viridiplantae</taxon>
        <taxon>Streptophyta</taxon>
        <taxon>Embryophyta</taxon>
        <taxon>Tracheophyta</taxon>
        <taxon>Spermatophyta</taxon>
        <taxon>Magnoliopsida</taxon>
        <taxon>eudicotyledons</taxon>
        <taxon>Gunneridae</taxon>
        <taxon>Pentapetalae</taxon>
        <taxon>asterids</taxon>
        <taxon>campanulids</taxon>
        <taxon>Asterales</taxon>
        <taxon>Asteraceae</taxon>
        <taxon>Carduoideae</taxon>
        <taxon>Cardueae</taxon>
        <taxon>Centaureinae</taxon>
        <taxon>Centaurea</taxon>
    </lineage>
</organism>
<dbReference type="AlphaFoldDB" id="A0AA38SQP3"/>
<keyword evidence="3" id="KW-1185">Reference proteome</keyword>
<evidence type="ECO:0008006" key="4">
    <source>
        <dbReference type="Google" id="ProtNLM"/>
    </source>
</evidence>
<feature type="chain" id="PRO_5041289284" description="Prolamin-like domain-containing protein" evidence="1">
    <location>
        <begin position="21"/>
        <end position="155"/>
    </location>
</feature>
<comment type="caution">
    <text evidence="2">The sequence shown here is derived from an EMBL/GenBank/DDBJ whole genome shotgun (WGS) entry which is preliminary data.</text>
</comment>
<proteinExistence type="predicted"/>
<evidence type="ECO:0000313" key="2">
    <source>
        <dbReference type="EMBL" id="KAJ9537492.1"/>
    </source>
</evidence>
<dbReference type="EMBL" id="JARYMX010000008">
    <property type="protein sequence ID" value="KAJ9537492.1"/>
    <property type="molecule type" value="Genomic_DNA"/>
</dbReference>
<name>A0AA38SQP3_9ASTR</name>